<proteinExistence type="predicted"/>
<comment type="catalytic activity">
    <reaction evidence="14">
        <text>DNA(n) + a 2'-deoxyribonucleoside 5'-triphosphate = DNA(n+1) + diphosphate</text>
        <dbReference type="Rhea" id="RHEA:22508"/>
        <dbReference type="Rhea" id="RHEA-COMP:17339"/>
        <dbReference type="Rhea" id="RHEA-COMP:17340"/>
        <dbReference type="ChEBI" id="CHEBI:33019"/>
        <dbReference type="ChEBI" id="CHEBI:61560"/>
        <dbReference type="ChEBI" id="CHEBI:173112"/>
        <dbReference type="EC" id="2.7.7.7"/>
    </reaction>
</comment>
<evidence type="ECO:0000256" key="10">
    <source>
        <dbReference type="ARBA" id="ARBA00022918"/>
    </source>
</evidence>
<keyword evidence="5" id="KW-0255">Endonuclease</keyword>
<reference evidence="16" key="1">
    <citation type="submission" date="2021-03" db="EMBL/GenBank/DDBJ databases">
        <title>Draft genome sequence of rust myrtle Austropuccinia psidii MF-1, a brazilian biotype.</title>
        <authorList>
            <person name="Quecine M.C."/>
            <person name="Pachon D.M.R."/>
            <person name="Bonatelli M.L."/>
            <person name="Correr F.H."/>
            <person name="Franceschini L.M."/>
            <person name="Leite T.F."/>
            <person name="Margarido G.R.A."/>
            <person name="Almeida C.A."/>
            <person name="Ferrarezi J.A."/>
            <person name="Labate C.A."/>
        </authorList>
    </citation>
    <scope>NUCLEOTIDE SEQUENCE</scope>
    <source>
        <strain evidence="16">MF-1</strain>
    </source>
</reference>
<dbReference type="GO" id="GO:0032196">
    <property type="term" value="P:transposition"/>
    <property type="evidence" value="ECO:0007669"/>
    <property type="project" value="UniProtKB-KW"/>
</dbReference>
<dbReference type="GO" id="GO:0004519">
    <property type="term" value="F:endonuclease activity"/>
    <property type="evidence" value="ECO:0007669"/>
    <property type="project" value="UniProtKB-KW"/>
</dbReference>
<dbReference type="PANTHER" id="PTHR42648">
    <property type="entry name" value="TRANSPOSASE, PUTATIVE-RELATED"/>
    <property type="match status" value="1"/>
</dbReference>
<dbReference type="InterPro" id="IPR036397">
    <property type="entry name" value="RNaseH_sf"/>
</dbReference>
<comment type="catalytic activity">
    <reaction evidence="13">
        <text>DNA(n) + a 2'-deoxyribonucleoside 5'-triphosphate = DNA(n+1) + diphosphate</text>
        <dbReference type="Rhea" id="RHEA:22508"/>
        <dbReference type="Rhea" id="RHEA-COMP:17339"/>
        <dbReference type="Rhea" id="RHEA-COMP:17340"/>
        <dbReference type="ChEBI" id="CHEBI:33019"/>
        <dbReference type="ChEBI" id="CHEBI:61560"/>
        <dbReference type="ChEBI" id="CHEBI:173112"/>
        <dbReference type="EC" id="2.7.7.49"/>
    </reaction>
</comment>
<dbReference type="GO" id="GO:0006310">
    <property type="term" value="P:DNA recombination"/>
    <property type="evidence" value="ECO:0007669"/>
    <property type="project" value="UniProtKB-KW"/>
</dbReference>
<evidence type="ECO:0000256" key="4">
    <source>
        <dbReference type="ARBA" id="ARBA00022723"/>
    </source>
</evidence>
<sequence>MQFVYLLSTKSECFKYSVKFQNLVENLKGRTIKTVISDNGGEFVNSKFKHILNTKGICHLPTAPYTPQQNPVAERGDQLLLQRVWVMMLDNKVPSKWWGEASAMAVFILNRTPFSTLNFVAPLKENCPGNTSASPQVSPIIDTASPSSNLQIPFEADFSAPTFPEQPNSTSFLSKGNNNPFPKGLNYNFVPVEAPQNVNSRISNSNILTGGQMCRLPSCFEGVVINEAPVSFKEAMASSKSGGLLVAIKN</sequence>
<dbReference type="OrthoDB" id="7691805at2759"/>
<evidence type="ECO:0000256" key="2">
    <source>
        <dbReference type="ARBA" id="ARBA00022695"/>
    </source>
</evidence>
<keyword evidence="11" id="KW-0808">Transferase</keyword>
<dbReference type="Gene3D" id="3.30.420.10">
    <property type="entry name" value="Ribonuclease H-like superfamily/Ribonuclease H"/>
    <property type="match status" value="1"/>
</dbReference>
<keyword evidence="4" id="KW-0479">Metal-binding</keyword>
<evidence type="ECO:0000256" key="14">
    <source>
        <dbReference type="ARBA" id="ARBA00049244"/>
    </source>
</evidence>
<dbReference type="SUPFAM" id="SSF53098">
    <property type="entry name" value="Ribonuclease H-like"/>
    <property type="match status" value="1"/>
</dbReference>
<dbReference type="GO" id="GO:0016787">
    <property type="term" value="F:hydrolase activity"/>
    <property type="evidence" value="ECO:0007669"/>
    <property type="project" value="UniProtKB-KW"/>
</dbReference>
<keyword evidence="9" id="KW-0229">DNA integration</keyword>
<feature type="domain" description="Integrase catalytic" evidence="15">
    <location>
        <begin position="1"/>
        <end position="130"/>
    </location>
</feature>
<keyword evidence="6" id="KW-0378">Hydrolase</keyword>
<dbReference type="InterPro" id="IPR001584">
    <property type="entry name" value="Integrase_cat-core"/>
</dbReference>
<dbReference type="InterPro" id="IPR039537">
    <property type="entry name" value="Retrotran_Ty1/copia-like"/>
</dbReference>
<evidence type="ECO:0000313" key="16">
    <source>
        <dbReference type="EMBL" id="MBW0503102.1"/>
    </source>
</evidence>
<organism evidence="16 17">
    <name type="scientific">Austropuccinia psidii MF-1</name>
    <dbReference type="NCBI Taxonomy" id="1389203"/>
    <lineage>
        <taxon>Eukaryota</taxon>
        <taxon>Fungi</taxon>
        <taxon>Dikarya</taxon>
        <taxon>Basidiomycota</taxon>
        <taxon>Pucciniomycotina</taxon>
        <taxon>Pucciniomycetes</taxon>
        <taxon>Pucciniales</taxon>
        <taxon>Sphaerophragmiaceae</taxon>
        <taxon>Austropuccinia</taxon>
    </lineage>
</organism>
<evidence type="ECO:0000256" key="1">
    <source>
        <dbReference type="ARBA" id="ARBA00022578"/>
    </source>
</evidence>
<evidence type="ECO:0000256" key="7">
    <source>
        <dbReference type="ARBA" id="ARBA00022842"/>
    </source>
</evidence>
<dbReference type="AlphaFoldDB" id="A0A9Q3DNK1"/>
<dbReference type="PROSITE" id="PS50994">
    <property type="entry name" value="INTEGRASE"/>
    <property type="match status" value="1"/>
</dbReference>
<keyword evidence="8" id="KW-0694">RNA-binding</keyword>
<keyword evidence="1" id="KW-0815">Transposition</keyword>
<dbReference type="GO" id="GO:0005634">
    <property type="term" value="C:nucleus"/>
    <property type="evidence" value="ECO:0007669"/>
    <property type="project" value="UniProtKB-ARBA"/>
</dbReference>
<evidence type="ECO:0000259" key="15">
    <source>
        <dbReference type="PROSITE" id="PS50994"/>
    </source>
</evidence>
<dbReference type="Proteomes" id="UP000765509">
    <property type="component" value="Unassembled WGS sequence"/>
</dbReference>
<evidence type="ECO:0000256" key="5">
    <source>
        <dbReference type="ARBA" id="ARBA00022759"/>
    </source>
</evidence>
<evidence type="ECO:0000256" key="12">
    <source>
        <dbReference type="ARBA" id="ARBA00023172"/>
    </source>
</evidence>
<dbReference type="PANTHER" id="PTHR42648:SF11">
    <property type="entry name" value="TRANSPOSON TY4-P GAG-POL POLYPROTEIN"/>
    <property type="match status" value="1"/>
</dbReference>
<evidence type="ECO:0000256" key="13">
    <source>
        <dbReference type="ARBA" id="ARBA00048173"/>
    </source>
</evidence>
<evidence type="ECO:0000256" key="6">
    <source>
        <dbReference type="ARBA" id="ARBA00022801"/>
    </source>
</evidence>
<dbReference type="GO" id="GO:0003887">
    <property type="term" value="F:DNA-directed DNA polymerase activity"/>
    <property type="evidence" value="ECO:0007669"/>
    <property type="project" value="UniProtKB-KW"/>
</dbReference>
<name>A0A9Q3DNK1_9BASI</name>
<gene>
    <name evidence="16" type="ORF">O181_042817</name>
</gene>
<evidence type="ECO:0000313" key="17">
    <source>
        <dbReference type="Proteomes" id="UP000765509"/>
    </source>
</evidence>
<dbReference type="GO" id="GO:0015074">
    <property type="term" value="P:DNA integration"/>
    <property type="evidence" value="ECO:0007669"/>
    <property type="project" value="UniProtKB-KW"/>
</dbReference>
<keyword evidence="2" id="KW-0548">Nucleotidyltransferase</keyword>
<keyword evidence="12" id="KW-0233">DNA recombination</keyword>
<dbReference type="InterPro" id="IPR012337">
    <property type="entry name" value="RNaseH-like_sf"/>
</dbReference>
<dbReference type="GO" id="GO:0003964">
    <property type="term" value="F:RNA-directed DNA polymerase activity"/>
    <property type="evidence" value="ECO:0007669"/>
    <property type="project" value="UniProtKB-KW"/>
</dbReference>
<evidence type="ECO:0000256" key="11">
    <source>
        <dbReference type="ARBA" id="ARBA00022932"/>
    </source>
</evidence>
<dbReference type="GO" id="GO:0046872">
    <property type="term" value="F:metal ion binding"/>
    <property type="evidence" value="ECO:0007669"/>
    <property type="project" value="UniProtKB-KW"/>
</dbReference>
<evidence type="ECO:0000256" key="8">
    <source>
        <dbReference type="ARBA" id="ARBA00022884"/>
    </source>
</evidence>
<evidence type="ECO:0000256" key="9">
    <source>
        <dbReference type="ARBA" id="ARBA00022908"/>
    </source>
</evidence>
<protein>
    <recommendedName>
        <fullName evidence="15">Integrase catalytic domain-containing protein</fullName>
    </recommendedName>
</protein>
<keyword evidence="17" id="KW-1185">Reference proteome</keyword>
<keyword evidence="10" id="KW-0695">RNA-directed DNA polymerase</keyword>
<keyword evidence="7" id="KW-0460">Magnesium</keyword>
<accession>A0A9Q3DNK1</accession>
<dbReference type="EMBL" id="AVOT02017178">
    <property type="protein sequence ID" value="MBW0503102.1"/>
    <property type="molecule type" value="Genomic_DNA"/>
</dbReference>
<dbReference type="GO" id="GO:0003723">
    <property type="term" value="F:RNA binding"/>
    <property type="evidence" value="ECO:0007669"/>
    <property type="project" value="UniProtKB-KW"/>
</dbReference>
<evidence type="ECO:0000256" key="3">
    <source>
        <dbReference type="ARBA" id="ARBA00022722"/>
    </source>
</evidence>
<keyword evidence="3" id="KW-0540">Nuclease</keyword>
<comment type="caution">
    <text evidence="16">The sequence shown here is derived from an EMBL/GenBank/DDBJ whole genome shotgun (WGS) entry which is preliminary data.</text>
</comment>
<keyword evidence="11" id="KW-0239">DNA-directed DNA polymerase</keyword>